<dbReference type="SUPFAM" id="SSF52540">
    <property type="entry name" value="P-loop containing nucleoside triphosphate hydrolases"/>
    <property type="match status" value="1"/>
</dbReference>
<evidence type="ECO:0000259" key="6">
    <source>
        <dbReference type="PROSITE" id="PS50901"/>
    </source>
</evidence>
<dbReference type="InterPro" id="IPR050206">
    <property type="entry name" value="FtsK/SpoIIIE/SftA"/>
</dbReference>
<geneLocation type="plasmid" evidence="7">
    <name>SLP2</name>
</geneLocation>
<keyword evidence="5" id="KW-0812">Transmembrane</keyword>
<evidence type="ECO:0000256" key="4">
    <source>
        <dbReference type="SAM" id="MobiDB-lite"/>
    </source>
</evidence>
<dbReference type="EMBL" id="DQ410885">
    <property type="protein sequence ID" value="ABD72310.1"/>
    <property type="molecule type" value="Genomic_DNA"/>
</dbReference>
<proteinExistence type="predicted"/>
<dbReference type="GO" id="GO:0003677">
    <property type="term" value="F:DNA binding"/>
    <property type="evidence" value="ECO:0007669"/>
    <property type="project" value="InterPro"/>
</dbReference>
<feature type="transmembrane region" description="Helical" evidence="5">
    <location>
        <begin position="118"/>
        <end position="139"/>
    </location>
</feature>
<keyword evidence="5" id="KW-1133">Transmembrane helix</keyword>
<feature type="compositionally biased region" description="Low complexity" evidence="4">
    <location>
        <begin position="29"/>
        <end position="38"/>
    </location>
</feature>
<dbReference type="AlphaFoldDB" id="Q204A4"/>
<feature type="domain" description="FtsK" evidence="6">
    <location>
        <begin position="290"/>
        <end position="480"/>
    </location>
</feature>
<dbReference type="Gene3D" id="3.40.50.300">
    <property type="entry name" value="P-loop containing nucleotide triphosphate hydrolases"/>
    <property type="match status" value="1"/>
</dbReference>
<evidence type="ECO:0000256" key="3">
    <source>
        <dbReference type="PROSITE-ProRule" id="PRU00289"/>
    </source>
</evidence>
<feature type="transmembrane region" description="Helical" evidence="5">
    <location>
        <begin position="91"/>
        <end position="112"/>
    </location>
</feature>
<feature type="region of interest" description="Disordered" evidence="4">
    <location>
        <begin position="1"/>
        <end position="88"/>
    </location>
</feature>
<protein>
    <submittedName>
        <fullName evidence="7">PQC542.6c</fullName>
    </submittedName>
</protein>
<dbReference type="InterPro" id="IPR027417">
    <property type="entry name" value="P-loop_NTPase"/>
</dbReference>
<accession>Q204A4</accession>
<dbReference type="PROSITE" id="PS50901">
    <property type="entry name" value="FTSK"/>
    <property type="match status" value="1"/>
</dbReference>
<feature type="binding site" evidence="3">
    <location>
        <begin position="312"/>
        <end position="319"/>
    </location>
    <ligand>
        <name>ATP</name>
        <dbReference type="ChEBI" id="CHEBI:30616"/>
    </ligand>
</feature>
<dbReference type="InterPro" id="IPR002543">
    <property type="entry name" value="FtsK_dom"/>
</dbReference>
<keyword evidence="7" id="KW-0614">Plasmid</keyword>
<dbReference type="GO" id="GO:0005524">
    <property type="term" value="F:ATP binding"/>
    <property type="evidence" value="ECO:0007669"/>
    <property type="project" value="UniProtKB-UniRule"/>
</dbReference>
<evidence type="ECO:0000256" key="5">
    <source>
        <dbReference type="SAM" id="Phobius"/>
    </source>
</evidence>
<dbReference type="Pfam" id="PF01580">
    <property type="entry name" value="FtsK_SpoIIIE"/>
    <property type="match status" value="1"/>
</dbReference>
<evidence type="ECO:0000256" key="2">
    <source>
        <dbReference type="ARBA" id="ARBA00022840"/>
    </source>
</evidence>
<sequence length="618" mass="67465">MSGTTSEGQPAARAGPCCDCRKPKAQSTSADPASDPASGSCVRRPESRPGEHWTKTLRNRTRERLRSPTRSRSPVKERGVGKKKQQVSEDAYGQAAGAIGGLAVMFGILAAIKDRLGLSWPATVLLTTGVLVGLGYGAWRLRSGLARMLSGTPQPAAAAQQEAPAASLDGEQAGAELLPAHPELTAALRTAGVIGSEQVIRADQVTISPVQTGEVYDFLVPKGRTYEDVEKRLGTVAGMFGVTRLHMTLERSRDNERRVKLLKLHEPPFTRPFPAPTRQEIETFAGVPLGHDVTGQLAGVPTFDKASLLVAGMTQMGKTTLVNGLITCLLIGYGEFELYLLDGKFCGLTRFEPYATRYESSDDPAVFWEMVRELNRRSDERYAQITEAIRNRQPVPKFKPVIFIVDEAADFFASGATNEEKDQAKQIAEDTRSLVAKSLESGISTVLMTQRPSTNAIPVMVRDQFLYRMCLYVASAGTAKVALGDTYFETVAPINPVLLDPDIKGQAVLFANGRSRLIRGFDFDDKFIWDVVDKRVAKRMESLPEETPLRKAIELLRAKGVDFMTTPDMAPALGILEDDPAKRGKRLNELLGGPPTYKNSQGRGYRLDDLVAFAMSDS</sequence>
<dbReference type="PANTHER" id="PTHR22683:SF41">
    <property type="entry name" value="DNA TRANSLOCASE FTSK"/>
    <property type="match status" value="1"/>
</dbReference>
<keyword evidence="5" id="KW-0472">Membrane</keyword>
<feature type="compositionally biased region" description="Basic and acidic residues" evidence="4">
    <location>
        <begin position="43"/>
        <end position="66"/>
    </location>
</feature>
<keyword evidence="1 3" id="KW-0547">Nucleotide-binding</keyword>
<keyword evidence="2 3" id="KW-0067">ATP-binding</keyword>
<evidence type="ECO:0000256" key="1">
    <source>
        <dbReference type="ARBA" id="ARBA00022741"/>
    </source>
</evidence>
<reference evidence="7" key="1">
    <citation type="journal article" date="2006" name="J. Bacteriol.">
        <title>Characterization of the genetic components of Streptomyces lividans linear plasmid SLP2 for replication in circular and linear modes.</title>
        <authorList>
            <person name="Xu M."/>
            <person name="Zhu Y."/>
            <person name="Zhang R."/>
            <person name="Shen M."/>
            <person name="Jiang W."/>
            <person name="Zhao G."/>
            <person name="Qin Z."/>
        </authorList>
    </citation>
    <scope>NUCLEOTIDE SEQUENCE</scope>
    <source>
        <plasmid evidence="7">SLP2</plasmid>
    </source>
</reference>
<organism evidence="7">
    <name type="scientific">Streptomyces lividans</name>
    <dbReference type="NCBI Taxonomy" id="1916"/>
    <lineage>
        <taxon>Bacteria</taxon>
        <taxon>Bacillati</taxon>
        <taxon>Actinomycetota</taxon>
        <taxon>Actinomycetes</taxon>
        <taxon>Kitasatosporales</taxon>
        <taxon>Streptomycetaceae</taxon>
        <taxon>Streptomyces</taxon>
    </lineage>
</organism>
<evidence type="ECO:0000313" key="7">
    <source>
        <dbReference type="EMBL" id="ABD72310.1"/>
    </source>
</evidence>
<dbReference type="PANTHER" id="PTHR22683">
    <property type="entry name" value="SPORULATION PROTEIN RELATED"/>
    <property type="match status" value="1"/>
</dbReference>
<name>Q204A4_STRLI</name>